<organism evidence="1">
    <name type="scientific">marine sediment metagenome</name>
    <dbReference type="NCBI Taxonomy" id="412755"/>
    <lineage>
        <taxon>unclassified sequences</taxon>
        <taxon>metagenomes</taxon>
        <taxon>ecological metagenomes</taxon>
    </lineage>
</organism>
<feature type="non-terminal residue" evidence="1">
    <location>
        <position position="499"/>
    </location>
</feature>
<gene>
    <name evidence="1" type="ORF">LCGC14_2006860</name>
</gene>
<dbReference type="EMBL" id="LAZR01022919">
    <property type="protein sequence ID" value="KKL80226.1"/>
    <property type="molecule type" value="Genomic_DNA"/>
</dbReference>
<name>A0A0F9FP36_9ZZZZ</name>
<proteinExistence type="predicted"/>
<evidence type="ECO:0000313" key="1">
    <source>
        <dbReference type="EMBL" id="KKL80226.1"/>
    </source>
</evidence>
<sequence length="499" mass="52514">MGTLHKDLTLDNIHATVSRVYNDITARDADSDFNTAITNLNKMVRVDSPVSYYILSSITPTWTEASSTATDEWTELDDVPSSISANLVVQGNSGGTALEFGQALDLADSPQFTDLTLTGNLIVQGTTTTIETTTLLVEDKNIEIGNVTIPTDITADGGGITLKGAIDKTIIWDNATNAWQFNQIALFQNEMSIGSLTAPTTDASLDLKATNKAFMNNGGTTLERDAITPSSRMWWYNTDTNDQEFYNGTSWQSMGGGDVVGPAGSTDNALVRFNGITGKNIQDSNIIIDDLDNMTGITSLGIGTTTPDEILHINNSGGNTSIVMERDTDVVTQNSVILWKNPGGSPKWEMGVSGTSVLIGDNDFHIAEDGSTINTRFIIKVGGNVGIGTASPTYQLHLSGDGVDSTGLKIENTASGGKTWGLLPGIPGVTNGGFSIYNFTDSRTDLRIDPDGNVGIGTSSPDGLLNVFSGSAGTVTARSGGDELVIENSAGAGMSILTP</sequence>
<comment type="caution">
    <text evidence="1">The sequence shown here is derived from an EMBL/GenBank/DDBJ whole genome shotgun (WGS) entry which is preliminary data.</text>
</comment>
<reference evidence="1" key="1">
    <citation type="journal article" date="2015" name="Nature">
        <title>Complex archaea that bridge the gap between prokaryotes and eukaryotes.</title>
        <authorList>
            <person name="Spang A."/>
            <person name="Saw J.H."/>
            <person name="Jorgensen S.L."/>
            <person name="Zaremba-Niedzwiedzka K."/>
            <person name="Martijn J."/>
            <person name="Lind A.E."/>
            <person name="van Eijk R."/>
            <person name="Schleper C."/>
            <person name="Guy L."/>
            <person name="Ettema T.J."/>
        </authorList>
    </citation>
    <scope>NUCLEOTIDE SEQUENCE</scope>
</reference>
<dbReference type="AlphaFoldDB" id="A0A0F9FP36"/>
<accession>A0A0F9FP36</accession>
<protein>
    <submittedName>
        <fullName evidence="1">Uncharacterized protein</fullName>
    </submittedName>
</protein>